<evidence type="ECO:0000256" key="9">
    <source>
        <dbReference type="ARBA" id="ARBA00023136"/>
    </source>
</evidence>
<evidence type="ECO:0000256" key="6">
    <source>
        <dbReference type="ARBA" id="ARBA00022792"/>
    </source>
</evidence>
<evidence type="ECO:0000256" key="4">
    <source>
        <dbReference type="ARBA" id="ARBA00022692"/>
    </source>
</evidence>
<keyword evidence="4 10" id="KW-0812">Transmembrane</keyword>
<evidence type="ECO:0000256" key="2">
    <source>
        <dbReference type="ARBA" id="ARBA00006375"/>
    </source>
</evidence>
<dbReference type="GO" id="GO:0005743">
    <property type="term" value="C:mitochondrial inner membrane"/>
    <property type="evidence" value="ECO:0007669"/>
    <property type="project" value="UniProtKB-SubCell"/>
</dbReference>
<evidence type="ECO:0000256" key="7">
    <source>
        <dbReference type="ARBA" id="ARBA00022989"/>
    </source>
</evidence>
<evidence type="ECO:0000256" key="5">
    <source>
        <dbReference type="ARBA" id="ARBA00022737"/>
    </source>
</evidence>
<keyword evidence="9 10" id="KW-0472">Membrane</keyword>
<dbReference type="PANTHER" id="PTHR45829:SF4">
    <property type="entry name" value="MITOCHONDRIAL CARRIER PROTEIN RIM2"/>
    <property type="match status" value="1"/>
</dbReference>
<sequence length="72" mass="8529">MPEVVRTRLREESSRYHGFLRTLRTVFREEGFIGLYRGLSAHYLRQVPNHCIMIGTYEGVVFLLQSWGLTRQ</sequence>
<organism evidence="12 13">
    <name type="scientific">Protopolystoma xenopodis</name>
    <dbReference type="NCBI Taxonomy" id="117903"/>
    <lineage>
        <taxon>Eukaryota</taxon>
        <taxon>Metazoa</taxon>
        <taxon>Spiralia</taxon>
        <taxon>Lophotrochozoa</taxon>
        <taxon>Platyhelminthes</taxon>
        <taxon>Monogenea</taxon>
        <taxon>Polyopisthocotylea</taxon>
        <taxon>Polystomatidea</taxon>
        <taxon>Polystomatidae</taxon>
        <taxon>Protopolystoma</taxon>
    </lineage>
</organism>
<dbReference type="Pfam" id="PF00153">
    <property type="entry name" value="Mito_carr"/>
    <property type="match status" value="1"/>
</dbReference>
<comment type="caution">
    <text evidence="12">The sequence shown here is derived from an EMBL/GenBank/DDBJ whole genome shotgun (WGS) entry which is preliminary data.</text>
</comment>
<evidence type="ECO:0000256" key="1">
    <source>
        <dbReference type="ARBA" id="ARBA00004448"/>
    </source>
</evidence>
<dbReference type="GO" id="GO:1990519">
    <property type="term" value="P:pyrimidine nucleotide import into mitochondrion"/>
    <property type="evidence" value="ECO:0007669"/>
    <property type="project" value="TreeGrafter"/>
</dbReference>
<dbReference type="PROSITE" id="PS50920">
    <property type="entry name" value="SOLCAR"/>
    <property type="match status" value="1"/>
</dbReference>
<evidence type="ECO:0000256" key="11">
    <source>
        <dbReference type="RuleBase" id="RU000488"/>
    </source>
</evidence>
<comment type="similarity">
    <text evidence="2 11">Belongs to the mitochondrial carrier (TC 2.A.29) family.</text>
</comment>
<evidence type="ECO:0000256" key="8">
    <source>
        <dbReference type="ARBA" id="ARBA00023128"/>
    </source>
</evidence>
<reference evidence="12" key="1">
    <citation type="submission" date="2018-11" db="EMBL/GenBank/DDBJ databases">
        <authorList>
            <consortium name="Pathogen Informatics"/>
        </authorList>
    </citation>
    <scope>NUCLEOTIDE SEQUENCE</scope>
</reference>
<dbReference type="SUPFAM" id="SSF103506">
    <property type="entry name" value="Mitochondrial carrier"/>
    <property type="match status" value="1"/>
</dbReference>
<dbReference type="InterPro" id="IPR018108">
    <property type="entry name" value="MCP_transmembrane"/>
</dbReference>
<dbReference type="OrthoDB" id="269120at2759"/>
<proteinExistence type="inferred from homology"/>
<dbReference type="Gene3D" id="1.50.40.10">
    <property type="entry name" value="Mitochondrial carrier domain"/>
    <property type="match status" value="1"/>
</dbReference>
<dbReference type="Proteomes" id="UP000784294">
    <property type="component" value="Unassembled WGS sequence"/>
</dbReference>
<evidence type="ECO:0000256" key="10">
    <source>
        <dbReference type="PROSITE-ProRule" id="PRU00282"/>
    </source>
</evidence>
<dbReference type="InterPro" id="IPR023395">
    <property type="entry name" value="MCP_dom_sf"/>
</dbReference>
<keyword evidence="7" id="KW-1133">Transmembrane helix</keyword>
<keyword evidence="8" id="KW-0496">Mitochondrion</keyword>
<comment type="subcellular location">
    <subcellularLocation>
        <location evidence="1">Mitochondrion inner membrane</location>
        <topology evidence="1">Multi-pass membrane protein</topology>
    </subcellularLocation>
</comment>
<keyword evidence="3 11" id="KW-0813">Transport</keyword>
<evidence type="ECO:0000256" key="3">
    <source>
        <dbReference type="ARBA" id="ARBA00022448"/>
    </source>
</evidence>
<keyword evidence="13" id="KW-1185">Reference proteome</keyword>
<keyword evidence="5" id="KW-0677">Repeat</keyword>
<evidence type="ECO:0000313" key="13">
    <source>
        <dbReference type="Proteomes" id="UP000784294"/>
    </source>
</evidence>
<accession>A0A3S5B1F5</accession>
<protein>
    <submittedName>
        <fullName evidence="12">Uncharacterized protein</fullName>
    </submittedName>
</protein>
<feature type="repeat" description="Solcar" evidence="10">
    <location>
        <begin position="1"/>
        <end position="63"/>
    </location>
</feature>
<evidence type="ECO:0000313" key="12">
    <source>
        <dbReference type="EMBL" id="VEL43067.1"/>
    </source>
</evidence>
<dbReference type="InterPro" id="IPR049562">
    <property type="entry name" value="SLC25A33/36-like"/>
</dbReference>
<dbReference type="AlphaFoldDB" id="A0A3S5B1F5"/>
<dbReference type="EMBL" id="CAAALY010278597">
    <property type="protein sequence ID" value="VEL43067.1"/>
    <property type="molecule type" value="Genomic_DNA"/>
</dbReference>
<dbReference type="GO" id="GO:0015218">
    <property type="term" value="F:pyrimidine nucleotide transmembrane transporter activity"/>
    <property type="evidence" value="ECO:0007669"/>
    <property type="project" value="InterPro"/>
</dbReference>
<dbReference type="PANTHER" id="PTHR45829">
    <property type="entry name" value="MITOCHONDRIAL CARRIER PROTEIN RIM2"/>
    <property type="match status" value="1"/>
</dbReference>
<name>A0A3S5B1F5_9PLAT</name>
<keyword evidence="6" id="KW-0999">Mitochondrion inner membrane</keyword>
<gene>
    <name evidence="12" type="ORF">PXEA_LOCUS36507</name>
</gene>